<protein>
    <recommendedName>
        <fullName evidence="15">Poly [ADP-ribose] polymerase</fullName>
        <shortName evidence="15">PARP</shortName>
        <ecNumber evidence="15">2.4.2.-</ecNumber>
    </recommendedName>
</protein>
<dbReference type="OMA" id="MNFKYKY"/>
<dbReference type="GO" id="GO:0003677">
    <property type="term" value="F:DNA binding"/>
    <property type="evidence" value="ECO:0007669"/>
    <property type="project" value="UniProtKB-KW"/>
</dbReference>
<keyword evidence="9" id="KW-0862">Zinc</keyword>
<dbReference type="SUPFAM" id="SSF56399">
    <property type="entry name" value="ADP-ribosylation"/>
    <property type="match status" value="1"/>
</dbReference>
<dbReference type="InterPro" id="IPR004102">
    <property type="entry name" value="Poly(ADP-ribose)pol_reg_dom"/>
</dbReference>
<evidence type="ECO:0000259" key="21">
    <source>
        <dbReference type="PROSITE" id="PS51977"/>
    </source>
</evidence>
<evidence type="ECO:0000256" key="4">
    <source>
        <dbReference type="ARBA" id="ARBA00022695"/>
    </source>
</evidence>
<feature type="compositionally biased region" description="Basic residues" evidence="16">
    <location>
        <begin position="403"/>
        <end position="438"/>
    </location>
</feature>
<keyword evidence="23" id="KW-1185">Reference proteome</keyword>
<reference evidence="22 23" key="1">
    <citation type="submission" date="2014-11" db="EMBL/GenBank/DDBJ databases">
        <authorList>
            <person name="Zhu J."/>
            <person name="Qi W."/>
            <person name="Song R."/>
        </authorList>
    </citation>
    <scope>NUCLEOTIDE SEQUENCE [LARGE SCALE GENOMIC DNA]</scope>
</reference>
<dbReference type="InterPro" id="IPR012317">
    <property type="entry name" value="Poly(ADP-ribose)pol_cat_dom"/>
</dbReference>
<dbReference type="EMBL" id="CDMY01000494">
    <property type="protein sequence ID" value="CEM17712.1"/>
    <property type="molecule type" value="Genomic_DNA"/>
</dbReference>
<gene>
    <name evidence="22" type="ORF">Vbra_5944</name>
</gene>
<dbReference type="PROSITE" id="PS51060">
    <property type="entry name" value="PARP_ALPHA_HD"/>
    <property type="match status" value="1"/>
</dbReference>
<dbReference type="PANTHER" id="PTHR10459:SF60">
    <property type="entry name" value="POLY [ADP-RIBOSE] POLYMERASE 2"/>
    <property type="match status" value="1"/>
</dbReference>
<dbReference type="Pfam" id="PF00644">
    <property type="entry name" value="PARP"/>
    <property type="match status" value="1"/>
</dbReference>
<evidence type="ECO:0000259" key="18">
    <source>
        <dbReference type="PROSITE" id="PS50172"/>
    </source>
</evidence>
<dbReference type="InterPro" id="IPR036957">
    <property type="entry name" value="Znf_PARP_sf"/>
</dbReference>
<feature type="compositionally biased region" description="Basic and acidic residues" evidence="16">
    <location>
        <begin position="517"/>
        <end position="530"/>
    </location>
</feature>
<evidence type="ECO:0000256" key="15">
    <source>
        <dbReference type="RuleBase" id="RU362114"/>
    </source>
</evidence>
<feature type="compositionally biased region" description="Acidic residues" evidence="16">
    <location>
        <begin position="459"/>
        <end position="479"/>
    </location>
</feature>
<dbReference type="Gene3D" id="3.90.228.10">
    <property type="match status" value="1"/>
</dbReference>
<evidence type="ECO:0000256" key="12">
    <source>
        <dbReference type="ARBA" id="ARBA00023242"/>
    </source>
</evidence>
<dbReference type="Pfam" id="PF00533">
    <property type="entry name" value="BRCT"/>
    <property type="match status" value="1"/>
</dbReference>
<dbReference type="CDD" id="cd07997">
    <property type="entry name" value="WGR_PARP"/>
    <property type="match status" value="1"/>
</dbReference>
<dbReference type="Gene3D" id="3.40.50.10190">
    <property type="entry name" value="BRCT domain"/>
    <property type="match status" value="1"/>
</dbReference>
<dbReference type="GO" id="GO:0003950">
    <property type="term" value="F:NAD+ poly-ADP-ribosyltransferase activity"/>
    <property type="evidence" value="ECO:0007669"/>
    <property type="project" value="UniProtKB-UniRule"/>
</dbReference>
<feature type="region of interest" description="Disordered" evidence="16">
    <location>
        <begin position="393"/>
        <end position="486"/>
    </location>
</feature>
<comment type="catalytic activity">
    <reaction evidence="14">
        <text>NAD(+) + (ADP-D-ribosyl)n-acceptor = nicotinamide + (ADP-D-ribosyl)n+1-acceptor + H(+).</text>
        <dbReference type="EC" id="2.4.2.30"/>
    </reaction>
</comment>
<dbReference type="GO" id="GO:0070212">
    <property type="term" value="P:protein poly-ADP-ribosylation"/>
    <property type="evidence" value="ECO:0007669"/>
    <property type="project" value="TreeGrafter"/>
</dbReference>
<dbReference type="AlphaFoldDB" id="A0A0G4FSL8"/>
<dbReference type="STRING" id="1169540.A0A0G4FSL8"/>
<dbReference type="GO" id="GO:0006302">
    <property type="term" value="P:double-strand break repair"/>
    <property type="evidence" value="ECO:0007669"/>
    <property type="project" value="TreeGrafter"/>
</dbReference>
<dbReference type="SMART" id="SM01336">
    <property type="entry name" value="zf-PARP"/>
    <property type="match status" value="1"/>
</dbReference>
<dbReference type="GO" id="GO:0008270">
    <property type="term" value="F:zinc ion binding"/>
    <property type="evidence" value="ECO:0007669"/>
    <property type="project" value="UniProtKB-KW"/>
</dbReference>
<dbReference type="PROSITE" id="PS51059">
    <property type="entry name" value="PARP_CATALYTIC"/>
    <property type="match status" value="1"/>
</dbReference>
<evidence type="ECO:0000256" key="7">
    <source>
        <dbReference type="ARBA" id="ARBA00022765"/>
    </source>
</evidence>
<dbReference type="InterPro" id="IPR036616">
    <property type="entry name" value="Poly(ADP-ribose)pol_reg_dom_sf"/>
</dbReference>
<evidence type="ECO:0000256" key="13">
    <source>
        <dbReference type="ARBA" id="ARBA00024347"/>
    </source>
</evidence>
<proteinExistence type="inferred from homology"/>
<evidence type="ECO:0000256" key="8">
    <source>
        <dbReference type="ARBA" id="ARBA00022771"/>
    </source>
</evidence>
<evidence type="ECO:0000259" key="19">
    <source>
        <dbReference type="PROSITE" id="PS51059"/>
    </source>
</evidence>
<evidence type="ECO:0000256" key="2">
    <source>
        <dbReference type="ARBA" id="ARBA00022676"/>
    </source>
</evidence>
<comment type="similarity">
    <text evidence="13">Belongs to the ARTD/PARP family.</text>
</comment>
<evidence type="ECO:0000259" key="17">
    <source>
        <dbReference type="PROSITE" id="PS50064"/>
    </source>
</evidence>
<keyword evidence="6" id="KW-0677">Repeat</keyword>
<dbReference type="PROSITE" id="PS50172">
    <property type="entry name" value="BRCT"/>
    <property type="match status" value="1"/>
</dbReference>
<evidence type="ECO:0000313" key="22">
    <source>
        <dbReference type="EMBL" id="CEM17712.1"/>
    </source>
</evidence>
<dbReference type="PhylomeDB" id="A0A0G4FSL8"/>
<feature type="region of interest" description="Disordered" evidence="16">
    <location>
        <begin position="241"/>
        <end position="287"/>
    </location>
</feature>
<keyword evidence="5" id="KW-0479">Metal-binding</keyword>
<organism evidence="22 23">
    <name type="scientific">Vitrella brassicaformis (strain CCMP3155)</name>
    <dbReference type="NCBI Taxonomy" id="1169540"/>
    <lineage>
        <taxon>Eukaryota</taxon>
        <taxon>Sar</taxon>
        <taxon>Alveolata</taxon>
        <taxon>Colpodellida</taxon>
        <taxon>Vitrellaceae</taxon>
        <taxon>Vitrella</taxon>
    </lineage>
</organism>
<feature type="domain" description="PARP-type" evidence="17">
    <location>
        <begin position="9"/>
        <end position="76"/>
    </location>
</feature>
<dbReference type="InterPro" id="IPR008893">
    <property type="entry name" value="WGR_domain"/>
</dbReference>
<dbReference type="InterPro" id="IPR050800">
    <property type="entry name" value="ARTD/PARP"/>
</dbReference>
<evidence type="ECO:0000256" key="14">
    <source>
        <dbReference type="ARBA" id="ARBA00033987"/>
    </source>
</evidence>
<evidence type="ECO:0000313" key="23">
    <source>
        <dbReference type="Proteomes" id="UP000041254"/>
    </source>
</evidence>
<evidence type="ECO:0000256" key="16">
    <source>
        <dbReference type="SAM" id="MobiDB-lite"/>
    </source>
</evidence>
<dbReference type="SUPFAM" id="SSF57716">
    <property type="entry name" value="Glucocorticoid receptor-like (DNA-binding domain)"/>
    <property type="match status" value="1"/>
</dbReference>
<dbReference type="Pfam" id="PF02877">
    <property type="entry name" value="PARP_reg"/>
    <property type="match status" value="1"/>
</dbReference>
<keyword evidence="4" id="KW-0548">Nucleotidyltransferase</keyword>
<feature type="compositionally biased region" description="Gly residues" evidence="16">
    <location>
        <begin position="250"/>
        <end position="263"/>
    </location>
</feature>
<keyword evidence="10 15" id="KW-0520">NAD</keyword>
<keyword evidence="12" id="KW-0539">Nucleus</keyword>
<dbReference type="GO" id="GO:1990404">
    <property type="term" value="F:NAD+-protein mono-ADP-ribosyltransferase activity"/>
    <property type="evidence" value="ECO:0007669"/>
    <property type="project" value="TreeGrafter"/>
</dbReference>
<dbReference type="EC" id="2.4.2.-" evidence="15"/>
<evidence type="ECO:0000256" key="10">
    <source>
        <dbReference type="ARBA" id="ARBA00023027"/>
    </source>
</evidence>
<feature type="region of interest" description="Disordered" evidence="16">
    <location>
        <begin position="517"/>
        <end position="537"/>
    </location>
</feature>
<dbReference type="Gene3D" id="3.90.640.80">
    <property type="match status" value="1"/>
</dbReference>
<comment type="subcellular location">
    <subcellularLocation>
        <location evidence="1">Nucleus</location>
    </subcellularLocation>
</comment>
<feature type="domain" description="WGR" evidence="21">
    <location>
        <begin position="556"/>
        <end position="693"/>
    </location>
</feature>
<keyword evidence="2 15" id="KW-0328">Glycosyltransferase</keyword>
<evidence type="ECO:0000259" key="20">
    <source>
        <dbReference type="PROSITE" id="PS51060"/>
    </source>
</evidence>
<dbReference type="FunFam" id="1.20.142.10:FF:000002">
    <property type="entry name" value="Poly [ADP-ribose] polymerase"/>
    <property type="match status" value="1"/>
</dbReference>
<keyword evidence="11" id="KW-0238">DNA-binding</keyword>
<evidence type="ECO:0000256" key="3">
    <source>
        <dbReference type="ARBA" id="ARBA00022679"/>
    </source>
</evidence>
<dbReference type="SMART" id="SM00292">
    <property type="entry name" value="BRCT"/>
    <property type="match status" value="1"/>
</dbReference>
<evidence type="ECO:0000256" key="6">
    <source>
        <dbReference type="ARBA" id="ARBA00022737"/>
    </source>
</evidence>
<dbReference type="VEuPathDB" id="CryptoDB:Vbra_5944"/>
<dbReference type="SUPFAM" id="SSF52113">
    <property type="entry name" value="BRCT domain"/>
    <property type="match status" value="1"/>
</dbReference>
<dbReference type="SMART" id="SM01335">
    <property type="entry name" value="PADR1"/>
    <property type="match status" value="1"/>
</dbReference>
<dbReference type="PROSITE" id="PS51977">
    <property type="entry name" value="WGR"/>
    <property type="match status" value="1"/>
</dbReference>
<dbReference type="InterPro" id="IPR036930">
    <property type="entry name" value="WGR_dom_sf"/>
</dbReference>
<keyword evidence="8" id="KW-0863">Zinc-finger</keyword>
<feature type="region of interest" description="Disordered" evidence="16">
    <location>
        <begin position="718"/>
        <end position="739"/>
    </location>
</feature>
<dbReference type="PANTHER" id="PTHR10459">
    <property type="entry name" value="DNA LIGASE"/>
    <property type="match status" value="1"/>
</dbReference>
<dbReference type="OrthoDB" id="429950at2759"/>
<keyword evidence="3 15" id="KW-0808">Transferase</keyword>
<dbReference type="InterPro" id="IPR036420">
    <property type="entry name" value="BRCT_dom_sf"/>
</dbReference>
<dbReference type="SUPFAM" id="SSF142921">
    <property type="entry name" value="WGR domain-like"/>
    <property type="match status" value="1"/>
</dbReference>
<evidence type="ECO:0000256" key="11">
    <source>
        <dbReference type="ARBA" id="ARBA00023125"/>
    </source>
</evidence>
<feature type="domain" description="PARP catalytic" evidence="19">
    <location>
        <begin position="910"/>
        <end position="1167"/>
    </location>
</feature>
<accession>A0A0G4FSL8</accession>
<feature type="domain" description="PARP alpha-helical" evidence="20">
    <location>
        <begin position="770"/>
        <end position="898"/>
    </location>
</feature>
<name>A0A0G4FSL8_VITBC</name>
<evidence type="ECO:0000256" key="1">
    <source>
        <dbReference type="ARBA" id="ARBA00004123"/>
    </source>
</evidence>
<feature type="domain" description="BRCT" evidence="18">
    <location>
        <begin position="310"/>
        <end position="387"/>
    </location>
</feature>
<dbReference type="InParanoid" id="A0A0G4FSL8"/>
<keyword evidence="7" id="KW-0013">ADP-ribosylation</keyword>
<sequence length="1167" mass="128998">MTHKPDPEVDYAPTGRASCQLCGLAIQQGALRLNVPKRSDFHDGFDDKFYHTKCAIPKLAKDINSLKGWQAVRWADAVSVAERFDKHIDENHPSVRPIKEASELMWSLATVLQAKKMNVLEPLLQSNGLFYIEKKTKPAQAALYVADAVVFGLLPKCPICDCRALMQEGGTIRCRGYVSGATKCDFKYVLVDLCDPDTPYDNSATGVKDPSDLERTEPFKFTNEAKRMAVFTKEWKQPKTYPAKQKWGDPWGGAGGGGGGGGAAAAAAAGGAGGGKGRGKRGGGEAGEPAAAAAAAVVYDSEDEDLSEVPEGSEMIGMRFSFIGSFSNPKRPHLMKKVEQHGGEVEEKTCGPSVTHLVAASRASSKTARWKEAEDLNIPIVVSDFVLALALRNPVPPGAKAPPAKKRKAKPKARRAPVRKAARKGKAGGRGGRGGRKKVVAEDEDDDGDEAMAAAAAKDDEEEDDEDEEDDDNDEEEEDPKAKGILLRQRKYLQPYLLGGGHGDKLGRVKDLLADEERAKEEEAKQEAARQAKRKRPPIKPNSELLKVKHDGMKRWNKVYVDEDNNAYNVTLTKVEMDTSINKFYIMQLLVGKGGIEEYETKPRSGGGAQRDKQGFSYRVFKKWGRTGDEGGGGFQHRAKYWMSDRPGNAGEMIETYGGNLAMAKKDYEEKFKERTGIDWVDRFDAQQKPDKYRVLELEGHEYEDEDEHMPTPLRKKLKAQEADDEDMEGQGEAAAPAAAAAAAAASSLALADPAGAEGEKGAGEDEEVVVELHPRLRDFIEMICDRDMMRHVLEESRIDVNKMPLGGLSKRTLNSGYKILNQIDGLLKEAKDTGQDITNLRFQARLKDMSNQFYTVIPHQFKVKETPPVIDTANALKDKIELMESLYEYGVANELLDKAEKEKKRKEVDPVVLQYEKLNIDLTPLEKDDEQYKMVEKYVNDTHGGTHYSKVTVVDVFAAEREIETRKYRKSLHCKKLLWHGSRLTNWVGILSQGLRIAPPEAPHAGYMFDKGVYFADMVTKSSNYCWASQAGGKAVLVLCEVACGDHYKRLQSDPAAATACKSRGCHSTWGIGGCHPDPNDYTTLDGEIHVPYGKQTPNTKNIQEAWNDPHARTYGHQNMGAAAAAAAGLQPQSDLLYNEFIVYNTNQIRMRYVVRVDIDESRIAF</sequence>
<dbReference type="Proteomes" id="UP000041254">
    <property type="component" value="Unassembled WGS sequence"/>
</dbReference>
<dbReference type="InterPro" id="IPR001357">
    <property type="entry name" value="BRCT_dom"/>
</dbReference>
<dbReference type="GO" id="GO:0016779">
    <property type="term" value="F:nucleotidyltransferase activity"/>
    <property type="evidence" value="ECO:0007669"/>
    <property type="project" value="UniProtKB-KW"/>
</dbReference>
<dbReference type="CDD" id="cd01437">
    <property type="entry name" value="parp_like"/>
    <property type="match status" value="1"/>
</dbReference>
<dbReference type="Gene3D" id="3.30.1740.10">
    <property type="entry name" value="Zinc finger, PARP-type"/>
    <property type="match status" value="1"/>
</dbReference>
<dbReference type="SUPFAM" id="SSF47587">
    <property type="entry name" value="Domain of poly(ADP-ribose) polymerase"/>
    <property type="match status" value="1"/>
</dbReference>
<dbReference type="Gene3D" id="1.20.142.10">
    <property type="entry name" value="Poly(ADP-ribose) polymerase, regulatory domain"/>
    <property type="match status" value="1"/>
</dbReference>
<dbReference type="PROSITE" id="PS52007">
    <property type="entry name" value="PADR1"/>
    <property type="match status" value="1"/>
</dbReference>
<evidence type="ECO:0000256" key="9">
    <source>
        <dbReference type="ARBA" id="ARBA00022833"/>
    </source>
</evidence>
<evidence type="ECO:0000256" key="5">
    <source>
        <dbReference type="ARBA" id="ARBA00022723"/>
    </source>
</evidence>
<dbReference type="InterPro" id="IPR001510">
    <property type="entry name" value="Znf_PARP"/>
</dbReference>
<dbReference type="GO" id="GO:0005730">
    <property type="term" value="C:nucleolus"/>
    <property type="evidence" value="ECO:0007669"/>
    <property type="project" value="TreeGrafter"/>
</dbReference>
<dbReference type="PROSITE" id="PS50064">
    <property type="entry name" value="ZF_PARP_2"/>
    <property type="match status" value="1"/>
</dbReference>